<feature type="non-terminal residue" evidence="8">
    <location>
        <position position="1"/>
    </location>
</feature>
<dbReference type="PANTHER" id="PTHR13224">
    <property type="entry name" value="THYROID HORMONE RECEPTOR-ASSOCIATED PROTEIN-RELATED"/>
    <property type="match status" value="1"/>
</dbReference>
<dbReference type="EMBL" id="GL871093">
    <property type="protein sequence ID" value="EGC34553.1"/>
    <property type="molecule type" value="Genomic_DNA"/>
</dbReference>
<evidence type="ECO:0000313" key="8">
    <source>
        <dbReference type="EMBL" id="EGC34553.1"/>
    </source>
</evidence>
<dbReference type="InterPro" id="IPR048338">
    <property type="entry name" value="Mediator_Med16"/>
</dbReference>
<dbReference type="RefSeq" id="XP_003288929.1">
    <property type="nucleotide sequence ID" value="XM_003288881.1"/>
</dbReference>
<evidence type="ECO:0000256" key="5">
    <source>
        <dbReference type="ARBA" id="ARBA00023163"/>
    </source>
</evidence>
<dbReference type="GO" id="GO:0016592">
    <property type="term" value="C:mediator complex"/>
    <property type="evidence" value="ECO:0000318"/>
    <property type="project" value="GO_Central"/>
</dbReference>
<dbReference type="STRING" id="5786.F0ZNB7"/>
<dbReference type="eggNOG" id="ENOG502RDPH">
    <property type="taxonomic scope" value="Eukaryota"/>
</dbReference>
<feature type="region of interest" description="Disordered" evidence="7">
    <location>
        <begin position="238"/>
        <end position="262"/>
    </location>
</feature>
<evidence type="ECO:0000256" key="2">
    <source>
        <dbReference type="ARBA" id="ARBA00006543"/>
    </source>
</evidence>
<dbReference type="Proteomes" id="UP000001064">
    <property type="component" value="Unassembled WGS sequence"/>
</dbReference>
<dbReference type="GeneID" id="10499622"/>
<dbReference type="KEGG" id="dpp:DICPUDRAFT_153212"/>
<evidence type="ECO:0000256" key="7">
    <source>
        <dbReference type="SAM" id="MobiDB-lite"/>
    </source>
</evidence>
<accession>F0ZNB7</accession>
<dbReference type="AlphaFoldDB" id="F0ZNB7"/>
<comment type="similarity">
    <text evidence="2">Belongs to the Mediator complex subunit 16 family.</text>
</comment>
<proteinExistence type="inferred from homology"/>
<gene>
    <name evidence="8" type="ORF">DICPUDRAFT_153212</name>
</gene>
<protein>
    <recommendedName>
        <fullName evidence="10">Mediator complex subunit 16</fullName>
    </recommendedName>
</protein>
<keyword evidence="3" id="KW-0805">Transcription regulation</keyword>
<keyword evidence="4" id="KW-0010">Activator</keyword>
<dbReference type="FunCoup" id="F0ZNB7">
    <property type="interactions" value="290"/>
</dbReference>
<sequence length="1009" mass="115632">MIESVWVLKILEGVSEDFYDQGSTFQYPTSLSTIYDRSMNVDLLKHYDPSTNSFYYDTNSDQSSDNDDDCMITSTTNKNINNNNNNQQFSNIIKQLNCLTTKVDYNSIQQNYNNDDNSYQLISWSIDNQIAFTMNLNKNQYIKQEQQNIYIVRPEFPHEYIVIKTSHTNTIKSLEWSTQSPFHILMSYDQSDKLCLWKSKDNSSDEWTCIQSFPFQYLLLSKWLPVLSSYSPIFNPFNLKNQPPPPPQQPNGTSSSNGMNSSNTQFKSPFESLTTDKNTANLSPTFISLTKDGKVYIGYFSIFENIWKYIIGQIPLPFYHSIDSADVIPTQDDDSVMIAIYSKDIGFSIVFYHVTFNVHSNEINIIQRDKILINNNIFENQEDQQQQDGDMEDDSYKSLSFKISAIQFDNSQNSIIALMKGVNSSALYRWDKKVISDSPQIPIFELLLSVNNAYEAPKPTLGSTYFIIHSHQSGFLWLNHSNGSVEIVDRLTFESISVLTKEDEIKLNNETIISNDHSNVNQNTGNNSNNNSNFSNNDSSLNLSICSSPNGGLVALLTSDLRVKVLALPIQSIGTSLDSQKVVSKWLAQLFQNSMVKSNDWWDILILLKIYSTAIDTRTTFHHTIIHLSSDFSSLPNEFQVLYRNVFDSIKSSIYRIVSGMEVAFVDSQAKSFIHYLCDTLKSSYGPLSQETAIKDRENIVILIDWVIEFGQFFLKNLFYFSFVYAKKDEINVQIPESMQDLPLKHYFPFYYVETKGNFGFPVISLLFDFNLLFVLFELMNYSKLYKVKTPYTQTQKVKFKDESEISIFLDIFTKIIKALTKQIVSPEQFIQVENYLDNYYLLISQDKINQIVSLPSIECKGSQMVSLIEVMKRFETIIPQSVAQDTNDISINASFSILDLDPPLDGFLDQNPITTNQNTDTTSSEYMGIVHDIVTRIPIAPRIDKPYKKCVRCHRVTVVLRTSLFWSDRWSIACPICGGKWKLYQQHYLHSQSSSSSSSSSNPLATND</sequence>
<evidence type="ECO:0000256" key="6">
    <source>
        <dbReference type="ARBA" id="ARBA00023242"/>
    </source>
</evidence>
<dbReference type="GO" id="GO:0045893">
    <property type="term" value="P:positive regulation of DNA-templated transcription"/>
    <property type="evidence" value="ECO:0000318"/>
    <property type="project" value="GO_Central"/>
</dbReference>
<keyword evidence="6" id="KW-0539">Nucleus</keyword>
<dbReference type="VEuPathDB" id="AmoebaDB:DICPUDRAFT_153212"/>
<dbReference type="OrthoDB" id="19043at2759"/>
<dbReference type="PANTHER" id="PTHR13224:SF6">
    <property type="entry name" value="MEDIATOR OF RNA POLYMERASE II TRANSCRIPTION SUBUNIT 16"/>
    <property type="match status" value="1"/>
</dbReference>
<evidence type="ECO:0000256" key="3">
    <source>
        <dbReference type="ARBA" id="ARBA00023015"/>
    </source>
</evidence>
<name>F0ZNB7_DICPU</name>
<reference evidence="9" key="1">
    <citation type="journal article" date="2011" name="Genome Biol.">
        <title>Comparative genomics of the social amoebae Dictyostelium discoideum and Dictyostelium purpureum.</title>
        <authorList>
            <consortium name="US DOE Joint Genome Institute (JGI-PGF)"/>
            <person name="Sucgang R."/>
            <person name="Kuo A."/>
            <person name="Tian X."/>
            <person name="Salerno W."/>
            <person name="Parikh A."/>
            <person name="Feasley C.L."/>
            <person name="Dalin E."/>
            <person name="Tu H."/>
            <person name="Huang E."/>
            <person name="Barry K."/>
            <person name="Lindquist E."/>
            <person name="Shapiro H."/>
            <person name="Bruce D."/>
            <person name="Schmutz J."/>
            <person name="Salamov A."/>
            <person name="Fey P."/>
            <person name="Gaudet P."/>
            <person name="Anjard C."/>
            <person name="Babu M.M."/>
            <person name="Basu S."/>
            <person name="Bushmanova Y."/>
            <person name="van der Wel H."/>
            <person name="Katoh-Kurasawa M."/>
            <person name="Dinh C."/>
            <person name="Coutinho P.M."/>
            <person name="Saito T."/>
            <person name="Elias M."/>
            <person name="Schaap P."/>
            <person name="Kay R.R."/>
            <person name="Henrissat B."/>
            <person name="Eichinger L."/>
            <person name="Rivero F."/>
            <person name="Putnam N.H."/>
            <person name="West C.M."/>
            <person name="Loomis W.F."/>
            <person name="Chisholm R.L."/>
            <person name="Shaulsky G."/>
            <person name="Strassmann J.E."/>
            <person name="Queller D.C."/>
            <person name="Kuspa A."/>
            <person name="Grigoriev I.V."/>
        </authorList>
    </citation>
    <scope>NUCLEOTIDE SEQUENCE [LARGE SCALE GENOMIC DNA]</scope>
    <source>
        <strain evidence="9">QSDP1</strain>
    </source>
</reference>
<evidence type="ECO:0000256" key="4">
    <source>
        <dbReference type="ARBA" id="ARBA00023159"/>
    </source>
</evidence>
<dbReference type="InParanoid" id="F0ZNB7"/>
<keyword evidence="9" id="KW-1185">Reference proteome</keyword>
<dbReference type="OMA" id="IDWVIEF"/>
<evidence type="ECO:0000256" key="1">
    <source>
        <dbReference type="ARBA" id="ARBA00004123"/>
    </source>
</evidence>
<keyword evidence="5" id="KW-0804">Transcription</keyword>
<evidence type="ECO:0008006" key="10">
    <source>
        <dbReference type="Google" id="ProtNLM"/>
    </source>
</evidence>
<organism evidence="8 9">
    <name type="scientific">Dictyostelium purpureum</name>
    <name type="common">Slime mold</name>
    <dbReference type="NCBI Taxonomy" id="5786"/>
    <lineage>
        <taxon>Eukaryota</taxon>
        <taxon>Amoebozoa</taxon>
        <taxon>Evosea</taxon>
        <taxon>Eumycetozoa</taxon>
        <taxon>Dictyostelia</taxon>
        <taxon>Dictyosteliales</taxon>
        <taxon>Dictyosteliaceae</taxon>
        <taxon>Dictyostelium</taxon>
    </lineage>
</organism>
<feature type="compositionally biased region" description="Low complexity" evidence="7">
    <location>
        <begin position="250"/>
        <end position="262"/>
    </location>
</feature>
<evidence type="ECO:0000313" key="9">
    <source>
        <dbReference type="Proteomes" id="UP000001064"/>
    </source>
</evidence>
<comment type="subcellular location">
    <subcellularLocation>
        <location evidence="1">Nucleus</location>
    </subcellularLocation>
</comment>